<accession>A0A7S2PD30</accession>
<feature type="region of interest" description="Disordered" evidence="2">
    <location>
        <begin position="153"/>
        <end position="173"/>
    </location>
</feature>
<protein>
    <submittedName>
        <fullName evidence="3">Uncharacterized protein</fullName>
    </submittedName>
</protein>
<feature type="coiled-coil region" evidence="1">
    <location>
        <begin position="196"/>
        <end position="230"/>
    </location>
</feature>
<organism evidence="3">
    <name type="scientific">Skeletonema marinoi</name>
    <dbReference type="NCBI Taxonomy" id="267567"/>
    <lineage>
        <taxon>Eukaryota</taxon>
        <taxon>Sar</taxon>
        <taxon>Stramenopiles</taxon>
        <taxon>Ochrophyta</taxon>
        <taxon>Bacillariophyta</taxon>
        <taxon>Coscinodiscophyceae</taxon>
        <taxon>Thalassiosirophycidae</taxon>
        <taxon>Thalassiosirales</taxon>
        <taxon>Skeletonemataceae</taxon>
        <taxon>Skeletonema</taxon>
        <taxon>Skeletonema marinoi-dohrnii complex</taxon>
    </lineage>
</organism>
<evidence type="ECO:0000313" key="3">
    <source>
        <dbReference type="EMBL" id="CAD9589940.1"/>
    </source>
</evidence>
<reference evidence="3" key="1">
    <citation type="submission" date="2021-01" db="EMBL/GenBank/DDBJ databases">
        <authorList>
            <person name="Corre E."/>
            <person name="Pelletier E."/>
            <person name="Niang G."/>
            <person name="Scheremetjew M."/>
            <person name="Finn R."/>
            <person name="Kale V."/>
            <person name="Holt S."/>
            <person name="Cochrane G."/>
            <person name="Meng A."/>
            <person name="Brown T."/>
            <person name="Cohen L."/>
        </authorList>
    </citation>
    <scope>NUCLEOTIDE SEQUENCE</scope>
    <source>
        <strain evidence="3">SM1012Den-03</strain>
    </source>
</reference>
<dbReference type="AlphaFoldDB" id="A0A7S2PD30"/>
<proteinExistence type="predicted"/>
<sequence length="449" mass="49426">MALIEAAMPSLGATSTDIATTATNEMKAEMRMAKKPPSEWLYLLCPEWASSNAEIAAATDALLMSYKPYLGGQLSSQLLCRLSIFGRETFDFPWMEGNSPPSSDFWKIVGVEDDFDRAHVVGNIERFCSFYNICGGNPNDSSISAAFSPIAGDSQGSDGAKDSNAMKIQQRRSKCALKEREKEAFALRKAAEKAARVASREEKRQQKIEIKRQRAEMAKMQREVAFKKVAEVVQSARFPTEIIGGFESTAAAPKIAPALAVPAAAMRKNRSSIVISTASDLDQIVSYSNLLWEKYNAAAKEHNKRVKWIMVAKELGINVKVREKYARMHARAKMRGFDFVNWGHYRIKDYPQYFLEPLTPPLASLAADENHSPPEQETYTLGDSMSEVGGNFADSAHETDQAIFNLAMEVAEAGGYSSDPAPEYMADMEATIGASDELGFPPFSFGVGV</sequence>
<name>A0A7S2PD30_9STRA</name>
<gene>
    <name evidence="3" type="ORF">SMAR0320_LOCUS6589</name>
</gene>
<evidence type="ECO:0000256" key="1">
    <source>
        <dbReference type="SAM" id="Coils"/>
    </source>
</evidence>
<evidence type="ECO:0000256" key="2">
    <source>
        <dbReference type="SAM" id="MobiDB-lite"/>
    </source>
</evidence>
<keyword evidence="1" id="KW-0175">Coiled coil</keyword>
<dbReference type="EMBL" id="HBGZ01009184">
    <property type="protein sequence ID" value="CAD9589940.1"/>
    <property type="molecule type" value="Transcribed_RNA"/>
</dbReference>